<feature type="compositionally biased region" description="Pro residues" evidence="1">
    <location>
        <begin position="165"/>
        <end position="174"/>
    </location>
</feature>
<evidence type="ECO:0000313" key="3">
    <source>
        <dbReference type="EMBL" id="KAK4225653.1"/>
    </source>
</evidence>
<feature type="region of interest" description="Disordered" evidence="1">
    <location>
        <begin position="52"/>
        <end position="76"/>
    </location>
</feature>
<comment type="caution">
    <text evidence="3">The sequence shown here is derived from an EMBL/GenBank/DDBJ whole genome shotgun (WGS) entry which is preliminary data.</text>
</comment>
<keyword evidence="4" id="KW-1185">Reference proteome</keyword>
<keyword evidence="2" id="KW-0732">Signal</keyword>
<evidence type="ECO:0000256" key="2">
    <source>
        <dbReference type="SAM" id="SignalP"/>
    </source>
</evidence>
<feature type="signal peptide" evidence="2">
    <location>
        <begin position="1"/>
        <end position="17"/>
    </location>
</feature>
<feature type="compositionally biased region" description="Basic and acidic residues" evidence="1">
    <location>
        <begin position="148"/>
        <end position="158"/>
    </location>
</feature>
<sequence>MAELALGILGLIIPLLATTTRIASVTGDRSQQVPSQIENLHELLERMQQRLSRYESENRASDSTARARSSESPTKGIARDIKDCQCLLNDYYRVMTKRGPYVPVERFMWPINNGKKLEEYRMKINEIYTTELIPALLESIQDGQRNSPRAEMKHENHFPTRNSPPDTPPSTVPFPIITPPPQMNGDSAAPIQPHSPVSAVVKSSGEFVRIDRTTLVLGESVARDQRCLSFNEVEVISGGCLVISLRFMVIGADKLVEHRLPEGTFPFIEDATSLEVRFLERHAVTITDEFGIHVDYGISQPRYKFTNIKSRNKFRSLVYGRDLLGPGFEVDDITSFRGAERKSIAQSQVLQFWRRATWETCTVSITFLATPASSHRQTGDNPQFYHDELPIDDYETHAVIVNTQNSRKRRTVELRSRLHWGKGEWITFGDHKDAERFRRFFNEHRNNTPVPQLAPLSQTSTLTEEVGLFTTHLNADGTGQFTLLSA</sequence>
<dbReference type="AlphaFoldDB" id="A0AAN7BM10"/>
<gene>
    <name evidence="3" type="ORF">QBC38DRAFT_254784</name>
</gene>
<feature type="compositionally biased region" description="Low complexity" evidence="1">
    <location>
        <begin position="61"/>
        <end position="72"/>
    </location>
</feature>
<feature type="chain" id="PRO_5042895858" description="Fungal N-terminal domain-containing protein" evidence="2">
    <location>
        <begin position="18"/>
        <end position="486"/>
    </location>
</feature>
<evidence type="ECO:0008006" key="5">
    <source>
        <dbReference type="Google" id="ProtNLM"/>
    </source>
</evidence>
<reference evidence="3" key="2">
    <citation type="submission" date="2023-05" db="EMBL/GenBank/DDBJ databases">
        <authorList>
            <consortium name="Lawrence Berkeley National Laboratory"/>
            <person name="Steindorff A."/>
            <person name="Hensen N."/>
            <person name="Bonometti L."/>
            <person name="Westerberg I."/>
            <person name="Brannstrom I.O."/>
            <person name="Guillou S."/>
            <person name="Cros-Aarteil S."/>
            <person name="Calhoun S."/>
            <person name="Haridas S."/>
            <person name="Kuo A."/>
            <person name="Mondo S."/>
            <person name="Pangilinan J."/>
            <person name="Riley R."/>
            <person name="Labutti K."/>
            <person name="Andreopoulos B."/>
            <person name="Lipzen A."/>
            <person name="Chen C."/>
            <person name="Yanf M."/>
            <person name="Daum C."/>
            <person name="Ng V."/>
            <person name="Clum A."/>
            <person name="Ohm R."/>
            <person name="Martin F."/>
            <person name="Silar P."/>
            <person name="Natvig D."/>
            <person name="Lalanne C."/>
            <person name="Gautier V."/>
            <person name="Ament-Velasquez S.L."/>
            <person name="Kruys A."/>
            <person name="Hutchinson M.I."/>
            <person name="Powell A.J."/>
            <person name="Barry K."/>
            <person name="Miller A.N."/>
            <person name="Grigoriev I.V."/>
            <person name="Debuchy R."/>
            <person name="Gladieux P."/>
            <person name="Thoren M.H."/>
            <person name="Johannesson H."/>
        </authorList>
    </citation>
    <scope>NUCLEOTIDE SEQUENCE</scope>
    <source>
        <strain evidence="3">CBS 990.96</strain>
    </source>
</reference>
<dbReference type="EMBL" id="MU865362">
    <property type="protein sequence ID" value="KAK4225653.1"/>
    <property type="molecule type" value="Genomic_DNA"/>
</dbReference>
<dbReference type="Proteomes" id="UP001301958">
    <property type="component" value="Unassembled WGS sequence"/>
</dbReference>
<evidence type="ECO:0000313" key="4">
    <source>
        <dbReference type="Proteomes" id="UP001301958"/>
    </source>
</evidence>
<name>A0AAN7BM10_9PEZI</name>
<organism evidence="3 4">
    <name type="scientific">Podospora fimiseda</name>
    <dbReference type="NCBI Taxonomy" id="252190"/>
    <lineage>
        <taxon>Eukaryota</taxon>
        <taxon>Fungi</taxon>
        <taxon>Dikarya</taxon>
        <taxon>Ascomycota</taxon>
        <taxon>Pezizomycotina</taxon>
        <taxon>Sordariomycetes</taxon>
        <taxon>Sordariomycetidae</taxon>
        <taxon>Sordariales</taxon>
        <taxon>Podosporaceae</taxon>
        <taxon>Podospora</taxon>
    </lineage>
</organism>
<proteinExistence type="predicted"/>
<accession>A0AAN7BM10</accession>
<evidence type="ECO:0000256" key="1">
    <source>
        <dbReference type="SAM" id="MobiDB-lite"/>
    </source>
</evidence>
<protein>
    <recommendedName>
        <fullName evidence="5">Fungal N-terminal domain-containing protein</fullName>
    </recommendedName>
</protein>
<reference evidence="3" key="1">
    <citation type="journal article" date="2023" name="Mol. Phylogenet. Evol.">
        <title>Genome-scale phylogeny and comparative genomics of the fungal order Sordariales.</title>
        <authorList>
            <person name="Hensen N."/>
            <person name="Bonometti L."/>
            <person name="Westerberg I."/>
            <person name="Brannstrom I.O."/>
            <person name="Guillou S."/>
            <person name="Cros-Aarteil S."/>
            <person name="Calhoun S."/>
            <person name="Haridas S."/>
            <person name="Kuo A."/>
            <person name="Mondo S."/>
            <person name="Pangilinan J."/>
            <person name="Riley R."/>
            <person name="LaButti K."/>
            <person name="Andreopoulos B."/>
            <person name="Lipzen A."/>
            <person name="Chen C."/>
            <person name="Yan M."/>
            <person name="Daum C."/>
            <person name="Ng V."/>
            <person name="Clum A."/>
            <person name="Steindorff A."/>
            <person name="Ohm R.A."/>
            <person name="Martin F."/>
            <person name="Silar P."/>
            <person name="Natvig D.O."/>
            <person name="Lalanne C."/>
            <person name="Gautier V."/>
            <person name="Ament-Velasquez S.L."/>
            <person name="Kruys A."/>
            <person name="Hutchinson M.I."/>
            <person name="Powell A.J."/>
            <person name="Barry K."/>
            <person name="Miller A.N."/>
            <person name="Grigoriev I.V."/>
            <person name="Debuchy R."/>
            <person name="Gladieux P."/>
            <person name="Hiltunen Thoren M."/>
            <person name="Johannesson H."/>
        </authorList>
    </citation>
    <scope>NUCLEOTIDE SEQUENCE</scope>
    <source>
        <strain evidence="3">CBS 990.96</strain>
    </source>
</reference>
<feature type="region of interest" description="Disordered" evidence="1">
    <location>
        <begin position="144"/>
        <end position="174"/>
    </location>
</feature>